<evidence type="ECO:0000256" key="3">
    <source>
        <dbReference type="ARBA" id="ARBA00012891"/>
    </source>
</evidence>
<dbReference type="InterPro" id="IPR001631">
    <property type="entry name" value="TopoI"/>
</dbReference>
<accession>A0A1H1NBP7</accession>
<dbReference type="InterPro" id="IPR013500">
    <property type="entry name" value="TopoI_cat_euk"/>
</dbReference>
<sequence length="334" mass="37878">MRLRRSDPSQPGWTRRRRGAGFSYHRPDGSRIAAGEAERVRGLAIPPAWQEVWICPWDNGHLQAEGTDAAGRRQYLYHPDWRRRRDTEKHARAIELATMLPRIRRSIEEQLDGHGWPRQRTLAVALRMLDHGVFRTGGEEYLEQNGSYGVATLLRSQVRVNGSMLSFSYTAKGGIDRTMSLRDPALAHAVTRLRRIRSDTDRLLVYRSRGAVHQLRSADLNERFQELAGEQFSVKDLRTWSATVLAAVELAKADPPRSLRASRAIERSVLDDVADHLGNTPTTARKSYVDPRLFDFFERGETIAAGPQRPGPIDESDATVRDRAERSVLRLLQG</sequence>
<dbReference type="Pfam" id="PF21338">
    <property type="entry name" value="Top1B_N_bact"/>
    <property type="match status" value="1"/>
</dbReference>
<dbReference type="InterPro" id="IPR035447">
    <property type="entry name" value="DNA_topo_I_N_sf"/>
</dbReference>
<dbReference type="Pfam" id="PF01028">
    <property type="entry name" value="Topoisom_I"/>
    <property type="match status" value="1"/>
</dbReference>
<dbReference type="SUPFAM" id="SSF56349">
    <property type="entry name" value="DNA breaking-rejoining enzymes"/>
    <property type="match status" value="1"/>
</dbReference>
<keyword evidence="4" id="KW-0799">Topoisomerase</keyword>
<keyword evidence="11" id="KW-1185">Reference proteome</keyword>
<dbReference type="EMBL" id="LT629772">
    <property type="protein sequence ID" value="SDR96328.1"/>
    <property type="molecule type" value="Genomic_DNA"/>
</dbReference>
<dbReference type="RefSeq" id="WP_091519220.1">
    <property type="nucleotide sequence ID" value="NZ_LT629772.1"/>
</dbReference>
<comment type="catalytic activity">
    <reaction evidence="1">
        <text>ATP-independent breakage of single-stranded DNA, followed by passage and rejoining.</text>
        <dbReference type="EC" id="5.6.2.1"/>
    </reaction>
</comment>
<dbReference type="InterPro" id="IPR011010">
    <property type="entry name" value="DNA_brk_join_enz"/>
</dbReference>
<feature type="domain" description="DNA topoisomerase IB N-terminal" evidence="9">
    <location>
        <begin position="21"/>
        <end position="68"/>
    </location>
</feature>
<dbReference type="GO" id="GO:0003677">
    <property type="term" value="F:DNA binding"/>
    <property type="evidence" value="ECO:0007669"/>
    <property type="project" value="UniProtKB-KW"/>
</dbReference>
<dbReference type="Proteomes" id="UP000199103">
    <property type="component" value="Chromosome I"/>
</dbReference>
<evidence type="ECO:0000259" key="8">
    <source>
        <dbReference type="Pfam" id="PF01028"/>
    </source>
</evidence>
<dbReference type="STRING" id="630515.SAMN04489812_0459"/>
<evidence type="ECO:0000313" key="10">
    <source>
        <dbReference type="EMBL" id="SDR96328.1"/>
    </source>
</evidence>
<feature type="region of interest" description="Disordered" evidence="7">
    <location>
        <begin position="1"/>
        <end position="29"/>
    </location>
</feature>
<gene>
    <name evidence="10" type="ORF">SAMN04489812_0459</name>
</gene>
<dbReference type="Gene3D" id="1.10.132.120">
    <property type="match status" value="1"/>
</dbReference>
<evidence type="ECO:0000256" key="6">
    <source>
        <dbReference type="ARBA" id="ARBA00023235"/>
    </source>
</evidence>
<dbReference type="Gene3D" id="3.90.15.10">
    <property type="entry name" value="Topoisomerase I, Chain A, domain 3"/>
    <property type="match status" value="1"/>
</dbReference>
<evidence type="ECO:0000256" key="7">
    <source>
        <dbReference type="SAM" id="MobiDB-lite"/>
    </source>
</evidence>
<dbReference type="PROSITE" id="PS52038">
    <property type="entry name" value="TOPO_IB_2"/>
    <property type="match status" value="1"/>
</dbReference>
<protein>
    <recommendedName>
        <fullName evidence="3">DNA topoisomerase</fullName>
        <ecNumber evidence="3">5.6.2.1</ecNumber>
    </recommendedName>
</protein>
<dbReference type="AlphaFoldDB" id="A0A1H1NBP7"/>
<dbReference type="EC" id="5.6.2.1" evidence="3"/>
<dbReference type="OrthoDB" id="9778962at2"/>
<evidence type="ECO:0000256" key="5">
    <source>
        <dbReference type="ARBA" id="ARBA00023125"/>
    </source>
</evidence>
<keyword evidence="5" id="KW-0238">DNA-binding</keyword>
<organism evidence="10 11">
    <name type="scientific">Microlunatus soli</name>
    <dbReference type="NCBI Taxonomy" id="630515"/>
    <lineage>
        <taxon>Bacteria</taxon>
        <taxon>Bacillati</taxon>
        <taxon>Actinomycetota</taxon>
        <taxon>Actinomycetes</taxon>
        <taxon>Propionibacteriales</taxon>
        <taxon>Propionibacteriaceae</taxon>
        <taxon>Microlunatus</taxon>
    </lineage>
</organism>
<evidence type="ECO:0000259" key="9">
    <source>
        <dbReference type="Pfam" id="PF21338"/>
    </source>
</evidence>
<feature type="domain" description="DNA topoisomerase I catalytic core eukaryotic-type" evidence="8">
    <location>
        <begin position="81"/>
        <end position="286"/>
    </location>
</feature>
<comment type="similarity">
    <text evidence="2">Belongs to the type IB topoisomerase family.</text>
</comment>
<dbReference type="InterPro" id="IPR014711">
    <property type="entry name" value="TopoI_cat_a-hlx-sub_euk"/>
</dbReference>
<evidence type="ECO:0000313" key="11">
    <source>
        <dbReference type="Proteomes" id="UP000199103"/>
    </source>
</evidence>
<evidence type="ECO:0000256" key="2">
    <source>
        <dbReference type="ARBA" id="ARBA00006645"/>
    </source>
</evidence>
<evidence type="ECO:0000256" key="4">
    <source>
        <dbReference type="ARBA" id="ARBA00023029"/>
    </source>
</evidence>
<dbReference type="Gene3D" id="3.30.66.10">
    <property type="entry name" value="DNA topoisomerase I domain"/>
    <property type="match status" value="1"/>
</dbReference>
<proteinExistence type="inferred from homology"/>
<evidence type="ECO:0000256" key="1">
    <source>
        <dbReference type="ARBA" id="ARBA00000213"/>
    </source>
</evidence>
<dbReference type="InterPro" id="IPR049331">
    <property type="entry name" value="Top1B_N_bact"/>
</dbReference>
<keyword evidence="6 10" id="KW-0413">Isomerase</keyword>
<name>A0A1H1NBP7_9ACTN</name>
<dbReference type="GO" id="GO:0003917">
    <property type="term" value="F:DNA topoisomerase type I (single strand cut, ATP-independent) activity"/>
    <property type="evidence" value="ECO:0007669"/>
    <property type="project" value="UniProtKB-EC"/>
</dbReference>
<dbReference type="SUPFAM" id="SSF55869">
    <property type="entry name" value="DNA topoisomerase I domain"/>
    <property type="match status" value="1"/>
</dbReference>
<dbReference type="GO" id="GO:0006265">
    <property type="term" value="P:DNA topological change"/>
    <property type="evidence" value="ECO:0007669"/>
    <property type="project" value="InterPro"/>
</dbReference>
<reference evidence="10 11" key="1">
    <citation type="submission" date="2016-10" db="EMBL/GenBank/DDBJ databases">
        <authorList>
            <person name="de Groot N.N."/>
        </authorList>
    </citation>
    <scope>NUCLEOTIDE SEQUENCE [LARGE SCALE GENOMIC DNA]</scope>
    <source>
        <strain evidence="10 11">DSM 21800</strain>
    </source>
</reference>
<dbReference type="PRINTS" id="PR00416">
    <property type="entry name" value="EUTPISMRASEI"/>
</dbReference>